<evidence type="ECO:0000313" key="3">
    <source>
        <dbReference type="EMBL" id="GGJ63267.1"/>
    </source>
</evidence>
<proteinExistence type="predicted"/>
<dbReference type="RefSeq" id="WP_021292508.1">
    <property type="nucleotide sequence ID" value="NZ_BMPN01000004.1"/>
</dbReference>
<keyword evidence="1" id="KW-0812">Transmembrane</keyword>
<evidence type="ECO:0000313" key="4">
    <source>
        <dbReference type="Proteomes" id="UP000634435"/>
    </source>
</evidence>
<accession>A0ABQ2DM61</accession>
<dbReference type="Gene3D" id="1.20.144.10">
    <property type="entry name" value="Phosphatidic acid phosphatase type 2/haloperoxidase"/>
    <property type="match status" value="1"/>
</dbReference>
<evidence type="ECO:0000259" key="2">
    <source>
        <dbReference type="Pfam" id="PF01569"/>
    </source>
</evidence>
<feature type="domain" description="Phosphatidic acid phosphatase type 2/haloperoxidase" evidence="2">
    <location>
        <begin position="8"/>
        <end position="57"/>
    </location>
</feature>
<comment type="caution">
    <text evidence="3">The sequence shown here is derived from an EMBL/GenBank/DDBJ whole genome shotgun (WGS) entry which is preliminary data.</text>
</comment>
<sequence length="83" mass="9476">MYNFLLKKRSRIFWIIIAIFVGLSRIWAGVHYPADVIVGAAISILVAVFVYKVVPKLNVVRKLIAIYEKGEQTVLNKSRSKEN</sequence>
<reference evidence="4" key="1">
    <citation type="journal article" date="2019" name="Int. J. Syst. Evol. Microbiol.">
        <title>The Global Catalogue of Microorganisms (GCM) 10K type strain sequencing project: providing services to taxonomists for standard genome sequencing and annotation.</title>
        <authorList>
            <consortium name="The Broad Institute Genomics Platform"/>
            <consortium name="The Broad Institute Genome Sequencing Center for Infectious Disease"/>
            <person name="Wu L."/>
            <person name="Ma J."/>
        </authorList>
    </citation>
    <scope>NUCLEOTIDE SEQUENCE [LARGE SCALE GENOMIC DNA]</scope>
    <source>
        <strain evidence="4">JCM 30071</strain>
    </source>
</reference>
<dbReference type="Pfam" id="PF01569">
    <property type="entry name" value="PAP2"/>
    <property type="match status" value="1"/>
</dbReference>
<dbReference type="CDD" id="cd01610">
    <property type="entry name" value="PAP2_like"/>
    <property type="match status" value="1"/>
</dbReference>
<protein>
    <recommendedName>
        <fullName evidence="2">Phosphatidic acid phosphatase type 2/haloperoxidase domain-containing protein</fullName>
    </recommendedName>
</protein>
<dbReference type="InterPro" id="IPR000326">
    <property type="entry name" value="PAP2/HPO"/>
</dbReference>
<dbReference type="EMBL" id="BMPN01000004">
    <property type="protein sequence ID" value="GGJ63267.1"/>
    <property type="molecule type" value="Genomic_DNA"/>
</dbReference>
<dbReference type="InterPro" id="IPR036938">
    <property type="entry name" value="PAP2/HPO_sf"/>
</dbReference>
<keyword evidence="4" id="KW-1185">Reference proteome</keyword>
<feature type="transmembrane region" description="Helical" evidence="1">
    <location>
        <begin position="12"/>
        <end position="30"/>
    </location>
</feature>
<dbReference type="SUPFAM" id="SSF48317">
    <property type="entry name" value="Acid phosphatase/Vanadium-dependent haloperoxidase"/>
    <property type="match status" value="1"/>
</dbReference>
<organism evidence="3 4">
    <name type="scientific">Virgibacillus kapii</name>
    <dbReference type="NCBI Taxonomy" id="1638645"/>
    <lineage>
        <taxon>Bacteria</taxon>
        <taxon>Bacillati</taxon>
        <taxon>Bacillota</taxon>
        <taxon>Bacilli</taxon>
        <taxon>Bacillales</taxon>
        <taxon>Bacillaceae</taxon>
        <taxon>Virgibacillus</taxon>
    </lineage>
</organism>
<gene>
    <name evidence="3" type="ORF">GCM10007111_26590</name>
</gene>
<evidence type="ECO:0000256" key="1">
    <source>
        <dbReference type="SAM" id="Phobius"/>
    </source>
</evidence>
<feature type="transmembrane region" description="Helical" evidence="1">
    <location>
        <begin position="36"/>
        <end position="54"/>
    </location>
</feature>
<name>A0ABQ2DM61_9BACI</name>
<keyword evidence="1" id="KW-1133">Transmembrane helix</keyword>
<dbReference type="Proteomes" id="UP000634435">
    <property type="component" value="Unassembled WGS sequence"/>
</dbReference>
<keyword evidence="1" id="KW-0472">Membrane</keyword>